<dbReference type="PROSITE" id="PS50213">
    <property type="entry name" value="FAS1"/>
    <property type="match status" value="1"/>
</dbReference>
<keyword evidence="4" id="KW-0812">Transmembrane</keyword>
<evidence type="ECO:0000256" key="2">
    <source>
        <dbReference type="PROSITE-ProRule" id="PRU00176"/>
    </source>
</evidence>
<feature type="compositionally biased region" description="Low complexity" evidence="3">
    <location>
        <begin position="1052"/>
        <end position="1067"/>
    </location>
</feature>
<dbReference type="InterPro" id="IPR036378">
    <property type="entry name" value="FAS1_dom_sf"/>
</dbReference>
<gene>
    <name evidence="7" type="ORF">I9W82_004258</name>
</gene>
<dbReference type="Gene3D" id="2.30.180.10">
    <property type="entry name" value="FAS1 domain"/>
    <property type="match status" value="2"/>
</dbReference>
<feature type="region of interest" description="Disordered" evidence="3">
    <location>
        <begin position="917"/>
        <end position="936"/>
    </location>
</feature>
<proteinExistence type="predicted"/>
<dbReference type="OrthoDB" id="286301at2759"/>
<dbReference type="SUPFAM" id="SSF54928">
    <property type="entry name" value="RNA-binding domain, RBD"/>
    <property type="match status" value="1"/>
</dbReference>
<dbReference type="GeneID" id="93652887"/>
<dbReference type="GO" id="GO:0008143">
    <property type="term" value="F:poly(A) binding"/>
    <property type="evidence" value="ECO:0007669"/>
    <property type="project" value="TreeGrafter"/>
</dbReference>
<feature type="compositionally biased region" description="Polar residues" evidence="3">
    <location>
        <begin position="1030"/>
        <end position="1045"/>
    </location>
</feature>
<organism evidence="7 8">
    <name type="scientific">Candida metapsilosis</name>
    <dbReference type="NCBI Taxonomy" id="273372"/>
    <lineage>
        <taxon>Eukaryota</taxon>
        <taxon>Fungi</taxon>
        <taxon>Dikarya</taxon>
        <taxon>Ascomycota</taxon>
        <taxon>Saccharomycotina</taxon>
        <taxon>Pichiomycetes</taxon>
        <taxon>Debaryomycetaceae</taxon>
        <taxon>Candida/Lodderomyces clade</taxon>
        <taxon>Candida</taxon>
    </lineage>
</organism>
<feature type="domain" description="RRM" evidence="5">
    <location>
        <begin position="1079"/>
        <end position="1157"/>
    </location>
</feature>
<dbReference type="InterPro" id="IPR000782">
    <property type="entry name" value="FAS1_domain"/>
</dbReference>
<dbReference type="Pfam" id="PF00076">
    <property type="entry name" value="RRM_1"/>
    <property type="match status" value="1"/>
</dbReference>
<evidence type="ECO:0000256" key="4">
    <source>
        <dbReference type="SAM" id="Phobius"/>
    </source>
</evidence>
<feature type="region of interest" description="Disordered" evidence="3">
    <location>
        <begin position="1026"/>
        <end position="1074"/>
    </location>
</feature>
<keyword evidence="8" id="KW-1185">Reference proteome</keyword>
<dbReference type="SMART" id="SM00554">
    <property type="entry name" value="FAS1"/>
    <property type="match status" value="1"/>
</dbReference>
<keyword evidence="1 2" id="KW-0694">RNA-binding</keyword>
<dbReference type="InterPro" id="IPR000504">
    <property type="entry name" value="RRM_dom"/>
</dbReference>
<dbReference type="InterPro" id="IPR035979">
    <property type="entry name" value="RBD_domain_sf"/>
</dbReference>
<evidence type="ECO:0000259" key="6">
    <source>
        <dbReference type="PROSITE" id="PS50213"/>
    </source>
</evidence>
<dbReference type="PANTHER" id="PTHR23236:SF12">
    <property type="entry name" value="EUKARYOTIC INITIATION FACTOR 4B-RELATED"/>
    <property type="match status" value="1"/>
</dbReference>
<evidence type="ECO:0000256" key="1">
    <source>
        <dbReference type="ARBA" id="ARBA00022884"/>
    </source>
</evidence>
<dbReference type="Pfam" id="PF02469">
    <property type="entry name" value="Fasciclin"/>
    <property type="match status" value="1"/>
</dbReference>
<protein>
    <recommendedName>
        <fullName evidence="9">RRM domain-containing protein</fullName>
    </recommendedName>
</protein>
<name>A0A8H7ZEF5_9ASCO</name>
<dbReference type="SUPFAM" id="SSF82153">
    <property type="entry name" value="FAS1 domain"/>
    <property type="match status" value="2"/>
</dbReference>
<dbReference type="GO" id="GO:0005737">
    <property type="term" value="C:cytoplasm"/>
    <property type="evidence" value="ECO:0007669"/>
    <property type="project" value="TreeGrafter"/>
</dbReference>
<feature type="region of interest" description="Disordered" evidence="3">
    <location>
        <begin position="1"/>
        <end position="21"/>
    </location>
</feature>
<evidence type="ECO:0000256" key="3">
    <source>
        <dbReference type="SAM" id="MobiDB-lite"/>
    </source>
</evidence>
<dbReference type="CDD" id="cd12306">
    <property type="entry name" value="RRM_II_PABPs"/>
    <property type="match status" value="1"/>
</dbReference>
<feature type="domain" description="FAS1" evidence="6">
    <location>
        <begin position="25"/>
        <end position="159"/>
    </location>
</feature>
<evidence type="ECO:0000259" key="5">
    <source>
        <dbReference type="PROSITE" id="PS50102"/>
    </source>
</evidence>
<dbReference type="SMART" id="SM00360">
    <property type="entry name" value="RRM"/>
    <property type="match status" value="1"/>
</dbReference>
<accession>A0A8H7ZEF5</accession>
<comment type="caution">
    <text evidence="7">The sequence shown here is derived from an EMBL/GenBank/DDBJ whole genome shotgun (WGS) entry which is preliminary data.</text>
</comment>
<feature type="transmembrane region" description="Helical" evidence="4">
    <location>
        <begin position="821"/>
        <end position="851"/>
    </location>
</feature>
<reference evidence="7 8" key="1">
    <citation type="submission" date="2020-12" db="EMBL/GenBank/DDBJ databases">
        <title>Effect of drift, selection, and recombination on the evolution of hybrid genomes in Candida yeast pathogens.</title>
        <authorList>
            <person name="Mixao V."/>
            <person name="Ksiezopolska E."/>
            <person name="Saus E."/>
            <person name="Boekhout T."/>
            <person name="Gacser A."/>
            <person name="Gabaldon T."/>
        </authorList>
    </citation>
    <scope>NUCLEOTIDE SEQUENCE [LARGE SCALE GENOMIC DNA]</scope>
    <source>
        <strain evidence="7 8">BP57</strain>
    </source>
</reference>
<dbReference type="PROSITE" id="PS50102">
    <property type="entry name" value="RRM"/>
    <property type="match status" value="1"/>
</dbReference>
<dbReference type="Proteomes" id="UP000669133">
    <property type="component" value="Unassembled WGS sequence"/>
</dbReference>
<keyword evidence="4" id="KW-1133">Transmembrane helix</keyword>
<feature type="region of interest" description="Disordered" evidence="3">
    <location>
        <begin position="1163"/>
        <end position="1208"/>
    </location>
</feature>
<feature type="compositionally biased region" description="Gly residues" evidence="3">
    <location>
        <begin position="1168"/>
        <end position="1179"/>
    </location>
</feature>
<dbReference type="EMBL" id="JAEOAQ010000006">
    <property type="protein sequence ID" value="KAG5417930.1"/>
    <property type="molecule type" value="Genomic_DNA"/>
</dbReference>
<feature type="region of interest" description="Disordered" evidence="3">
    <location>
        <begin position="969"/>
        <end position="1001"/>
    </location>
</feature>
<keyword evidence="4" id="KW-0472">Membrane</keyword>
<evidence type="ECO:0000313" key="8">
    <source>
        <dbReference type="Proteomes" id="UP000669133"/>
    </source>
</evidence>
<evidence type="ECO:0000313" key="7">
    <source>
        <dbReference type="EMBL" id="KAG5417930.1"/>
    </source>
</evidence>
<dbReference type="InterPro" id="IPR012677">
    <property type="entry name" value="Nucleotide-bd_a/b_plait_sf"/>
</dbReference>
<evidence type="ECO:0008006" key="9">
    <source>
        <dbReference type="Google" id="ProtNLM"/>
    </source>
</evidence>
<dbReference type="AlphaFoldDB" id="A0A8H7ZEF5"/>
<dbReference type="RefSeq" id="XP_067547046.1">
    <property type="nucleotide sequence ID" value="XM_067693311.1"/>
</dbReference>
<sequence length="1208" mass="135472">MLFNLRPQLTQARPTSTSTEVEPTPSYIVDLLSAEPQYSYFLRQLQRNGLIPQLNLMRNVTLLAPVNSAFVGSSSIASEDINLLRYILNQDVSIGNLTKEGEAEVIYDTLFNKTEDEPYPIKLKRENDVYVVDDSATIVEEDIYASRQRSYIQAIDKLLPVKDTVCEFLLTSKDERTSIVSQLFRSLFPEDINTTKQKKKKKKKKPMHLPHSCAEFLHGVKTVILPSDEVVSNSLDTLQLKYYLANSDSAEFDTTEEAEHEINSDIFNLLQHLMFKEYIGGVNGTDKKVTSLAGQKHTFHTDHGNTTISHFSTNQSIALADGVLQIFETGDLFFQHLQIPIAEMTTRRALFAHHYSDVVKELDFRSLDNYIDASVVNQTFLVDIDSRDDVSDDEIKSASFSSKQGLLYRFIDEELDFSDSLHILANTRLCSKKKLGGCYKMKVSKDNGEYLIDESVEVIETIPVLNGSQIFITRDEITTPLNFKHSLGDLMSNGALPPFDGLSIDRSGCLRTLKYFTNFDVLSLKDNEQGYTIFLPCGMAENGKEEGIWRELGLVLNYLESNPTVFKSIIRGMFLQKTIYSDFQGSKVFKDIDNDAVLVRSLSLKDTNRIEVAKDNVFDLALNSDVLFSQGVIHVVNKVILPHDFYIPIEELIATTFDASLPDFSITHLLDVFPDIKKSLTKKNPYSLIIPQPDSLKDFNVTKSFANLYKFLQFHLIPHEESQQMVDCAMGKDVKGIIHTNLTRGGLACKSTKGQPMLQLYKLNASETISGYSYNKDQEVKLISHGCTHQENSSNRSCIFLIDKPLNIQWFNKKSDNFLHIHLGIVSLGVGIILGLVIFGGVMIGLVLFMGRRNPTRKASRDTDDHLLPRADSGFMSVLTDDDDYMPYDRGYETDVEVLRSESDALLPKKKRKLKHIDYGSTTSGRNKENEPPVVALPRDIGNVKNTLARDRNLPDQISYEQQQNFLQSHLPSQEQQEQHQQQQQQQSHFQFQPQSEQSQPLPFEPTIEQLEQEKRRLQALNSGLDIDDQNTYTNPDLLNTNNNAAGIGGDSSASASASSSAPPSAAQLDAERRESDARSIYIGNVDYQSTPLELQQHFSSAGVVNRVTIMTNKVTGQPKGFAYLEFSDADAVNKAVATLDGSSFRERELKVLPKRTNIPGVNANRGGFRGGRGGIRGRGGFRGRGGMRGRGGFRGRGGRGGARFNPY</sequence>
<dbReference type="Gene3D" id="3.30.70.330">
    <property type="match status" value="1"/>
</dbReference>
<dbReference type="PANTHER" id="PTHR23236">
    <property type="entry name" value="EUKARYOTIC TRANSLATION INITIATION FACTOR 4B/4H"/>
    <property type="match status" value="1"/>
</dbReference>
<feature type="compositionally biased region" description="Basic residues" evidence="3">
    <location>
        <begin position="1180"/>
        <end position="1198"/>
    </location>
</feature>